<evidence type="ECO:0000256" key="2">
    <source>
        <dbReference type="SAM" id="SignalP"/>
    </source>
</evidence>
<evidence type="ECO:0000313" key="4">
    <source>
        <dbReference type="EMBL" id="RED47808.1"/>
    </source>
</evidence>
<dbReference type="Pfam" id="PF04909">
    <property type="entry name" value="Amidohydro_2"/>
    <property type="match status" value="1"/>
</dbReference>
<dbReference type="RefSeq" id="WP_116524178.1">
    <property type="nucleotide sequence ID" value="NZ_QRDX01000005.1"/>
</dbReference>
<proteinExistence type="inferred from homology"/>
<evidence type="ECO:0000259" key="3">
    <source>
        <dbReference type="Pfam" id="PF04909"/>
    </source>
</evidence>
<organism evidence="4 5">
    <name type="scientific">Seonamhaeicola aphaedonensis</name>
    <dbReference type="NCBI Taxonomy" id="1461338"/>
    <lineage>
        <taxon>Bacteria</taxon>
        <taxon>Pseudomonadati</taxon>
        <taxon>Bacteroidota</taxon>
        <taxon>Flavobacteriia</taxon>
        <taxon>Flavobacteriales</taxon>
        <taxon>Flavobacteriaceae</taxon>
    </lineage>
</organism>
<keyword evidence="4" id="KW-0378">Hydrolase</keyword>
<dbReference type="InterPro" id="IPR032466">
    <property type="entry name" value="Metal_Hydrolase"/>
</dbReference>
<name>A0A3D9HE99_9FLAO</name>
<dbReference type="InterPro" id="IPR006680">
    <property type="entry name" value="Amidohydro-rel"/>
</dbReference>
<evidence type="ECO:0000256" key="1">
    <source>
        <dbReference type="ARBA" id="ARBA00038310"/>
    </source>
</evidence>
<comment type="similarity">
    <text evidence="1">Belongs to the metallo-dependent hydrolases superfamily.</text>
</comment>
<dbReference type="GO" id="GO:0016787">
    <property type="term" value="F:hydrolase activity"/>
    <property type="evidence" value="ECO:0007669"/>
    <property type="project" value="UniProtKB-KW"/>
</dbReference>
<dbReference type="Proteomes" id="UP000256629">
    <property type="component" value="Unassembled WGS sequence"/>
</dbReference>
<feature type="chain" id="PRO_5017736373" evidence="2">
    <location>
        <begin position="22"/>
        <end position="595"/>
    </location>
</feature>
<dbReference type="Gene3D" id="3.20.20.140">
    <property type="entry name" value="Metal-dependent hydrolases"/>
    <property type="match status" value="1"/>
</dbReference>
<feature type="signal peptide" evidence="2">
    <location>
        <begin position="1"/>
        <end position="21"/>
    </location>
</feature>
<gene>
    <name evidence="4" type="ORF">DFQ02_10535</name>
</gene>
<dbReference type="PANTHER" id="PTHR43569:SF2">
    <property type="entry name" value="AMIDOHYDROLASE-RELATED DOMAIN-CONTAINING PROTEIN"/>
    <property type="match status" value="1"/>
</dbReference>
<keyword evidence="5" id="KW-1185">Reference proteome</keyword>
<evidence type="ECO:0000313" key="5">
    <source>
        <dbReference type="Proteomes" id="UP000256629"/>
    </source>
</evidence>
<dbReference type="AlphaFoldDB" id="A0A3D9HE99"/>
<keyword evidence="2" id="KW-0732">Signal</keyword>
<accession>A0A3D9HE99</accession>
<dbReference type="InterPro" id="IPR052350">
    <property type="entry name" value="Metallo-dep_Lactonases"/>
</dbReference>
<dbReference type="PANTHER" id="PTHR43569">
    <property type="entry name" value="AMIDOHYDROLASE"/>
    <property type="match status" value="1"/>
</dbReference>
<dbReference type="EMBL" id="QRDX01000005">
    <property type="protein sequence ID" value="RED47808.1"/>
    <property type="molecule type" value="Genomic_DNA"/>
</dbReference>
<dbReference type="OrthoDB" id="633728at2"/>
<sequence length="595" mass="68131">MTFNLKVYVIFLSLLAFVVSAFGQNNTARIDAHIHLYDINRDSSFTFLNKQNKDTNPELFRPHLEKDFLEVANSSGFNYAYLVEASTRREDNFWLSQIANESKHILGFTVNLNPLDANFISDLDSLKKNTKFRGVRPRYKGLDFSNPEVLKQLKELDKRNLVLEINGLKHVETIAKQYPNMPIVVNHFGGGKLKNGVLQNEENYKKALQEVASFPNVFMKISALYTLSGKNKAPKKLKYYKPLLDANHKAFGPNRVLFGSNWPLSSLRGTYNNAVQILEAYCKSRNDLSEEQLFFNNVRKAYGLINPTIPTFMELSNNELRLKLDLRRGGAIAYISKSDVDRNIVNVHDEGRYIQQSYYGGKIINRQSEGQKRAWSPWSWNPIQVGDCYRNRAEILEYKQEGNTLYVKCIPMLWDMKNKAAEAIMEQWTTLEGHVIKVQNKLTCHRTDTIYGEGKTHNQELPAVYPISALNNLYSYFGDKPFTGAPLSNPKVINLRSGFWGKYKNNMVTESWMAFVNDDLWGIGVYSPKCTNFLAGMAKDPGYEANDSATSYMAPIHPATLNKNTVYEFDYYLIVGELNDIRNDIYALKKSIKTE</sequence>
<comment type="caution">
    <text evidence="4">The sequence shown here is derived from an EMBL/GenBank/DDBJ whole genome shotgun (WGS) entry which is preliminary data.</text>
</comment>
<protein>
    <submittedName>
        <fullName evidence="4">Putative TIM-barrel fold metal-dependent hydrolase</fullName>
    </submittedName>
</protein>
<reference evidence="4 5" key="1">
    <citation type="submission" date="2018-07" db="EMBL/GenBank/DDBJ databases">
        <title>Genomic Encyclopedia of Type Strains, Phase III (KMG-III): the genomes of soil and plant-associated and newly described type strains.</title>
        <authorList>
            <person name="Whitman W."/>
        </authorList>
    </citation>
    <scope>NUCLEOTIDE SEQUENCE [LARGE SCALE GENOMIC DNA]</scope>
    <source>
        <strain evidence="4 5">CECT 8487</strain>
    </source>
</reference>
<dbReference type="SUPFAM" id="SSF51556">
    <property type="entry name" value="Metallo-dependent hydrolases"/>
    <property type="match status" value="1"/>
</dbReference>
<feature type="domain" description="Amidohydrolase-related" evidence="3">
    <location>
        <begin position="30"/>
        <end position="278"/>
    </location>
</feature>